<evidence type="ECO:0000256" key="2">
    <source>
        <dbReference type="SAM" id="MobiDB-lite"/>
    </source>
</evidence>
<protein>
    <recommendedName>
        <fullName evidence="5">Centromere protein Q</fullName>
    </recommendedName>
</protein>
<dbReference type="Proteomes" id="UP001186944">
    <property type="component" value="Unassembled WGS sequence"/>
</dbReference>
<feature type="compositionally biased region" description="Basic and acidic residues" evidence="2">
    <location>
        <begin position="72"/>
        <end position="89"/>
    </location>
</feature>
<feature type="region of interest" description="Disordered" evidence="2">
    <location>
        <begin position="1"/>
        <end position="89"/>
    </location>
</feature>
<feature type="coiled-coil region" evidence="1">
    <location>
        <begin position="181"/>
        <end position="222"/>
    </location>
</feature>
<keyword evidence="1" id="KW-0175">Coiled coil</keyword>
<gene>
    <name evidence="3" type="ORF">FSP39_022860</name>
</gene>
<dbReference type="AlphaFoldDB" id="A0AA89BWE3"/>
<evidence type="ECO:0000313" key="4">
    <source>
        <dbReference type="Proteomes" id="UP001186944"/>
    </source>
</evidence>
<sequence length="251" mass="29415">MARTASQKILKQRSKAKQSKRKNITVKLKSKAKVGNHISKQSTKSTSFRQNTLHTYAEKPNSTHGSSPHSSVQKEKRPSKEQDSFRQRTVDRRQRLRVLKEDIREAHFYQHEVEKWRNFSESTLGFLDSLIETAAESATAQQRGRYDTEAQSELQRVKDLIMGKLRHMEVPRNTMEDYRKISSVKGDLLELREKLENQEERIENAITREEESIQHLQEVEEKLVSKHMDMEVHPLLETYRHVLDIPRLGDS</sequence>
<comment type="caution">
    <text evidence="3">The sequence shown here is derived from an EMBL/GenBank/DDBJ whole genome shotgun (WGS) entry which is preliminary data.</text>
</comment>
<accession>A0AA89BWE3</accession>
<proteinExistence type="predicted"/>
<feature type="compositionally biased region" description="Basic residues" evidence="2">
    <location>
        <begin position="10"/>
        <end position="34"/>
    </location>
</feature>
<evidence type="ECO:0000313" key="3">
    <source>
        <dbReference type="EMBL" id="KAK3085013.1"/>
    </source>
</evidence>
<evidence type="ECO:0008006" key="5">
    <source>
        <dbReference type="Google" id="ProtNLM"/>
    </source>
</evidence>
<feature type="compositionally biased region" description="Polar residues" evidence="2">
    <location>
        <begin position="38"/>
        <end position="71"/>
    </location>
</feature>
<organism evidence="3 4">
    <name type="scientific">Pinctada imbricata</name>
    <name type="common">Atlantic pearl-oyster</name>
    <name type="synonym">Pinctada martensii</name>
    <dbReference type="NCBI Taxonomy" id="66713"/>
    <lineage>
        <taxon>Eukaryota</taxon>
        <taxon>Metazoa</taxon>
        <taxon>Spiralia</taxon>
        <taxon>Lophotrochozoa</taxon>
        <taxon>Mollusca</taxon>
        <taxon>Bivalvia</taxon>
        <taxon>Autobranchia</taxon>
        <taxon>Pteriomorphia</taxon>
        <taxon>Pterioida</taxon>
        <taxon>Pterioidea</taxon>
        <taxon>Pteriidae</taxon>
        <taxon>Pinctada</taxon>
    </lineage>
</organism>
<name>A0AA89BWE3_PINIB</name>
<keyword evidence="4" id="KW-1185">Reference proteome</keyword>
<dbReference type="EMBL" id="VSWD01000013">
    <property type="protein sequence ID" value="KAK3085013.1"/>
    <property type="molecule type" value="Genomic_DNA"/>
</dbReference>
<reference evidence="3" key="1">
    <citation type="submission" date="2019-08" db="EMBL/GenBank/DDBJ databases">
        <title>The improved chromosome-level genome for the pearl oyster Pinctada fucata martensii using PacBio sequencing and Hi-C.</title>
        <authorList>
            <person name="Zheng Z."/>
        </authorList>
    </citation>
    <scope>NUCLEOTIDE SEQUENCE</scope>
    <source>
        <strain evidence="3">ZZ-2019</strain>
        <tissue evidence="3">Adductor muscle</tissue>
    </source>
</reference>
<evidence type="ECO:0000256" key="1">
    <source>
        <dbReference type="SAM" id="Coils"/>
    </source>
</evidence>